<dbReference type="PROSITE" id="PS50977">
    <property type="entry name" value="HTH_TETR_2"/>
    <property type="match status" value="1"/>
</dbReference>
<evidence type="ECO:0000256" key="1">
    <source>
        <dbReference type="ARBA" id="ARBA00023125"/>
    </source>
</evidence>
<keyword evidence="1 2" id="KW-0238">DNA-binding</keyword>
<dbReference type="SUPFAM" id="SSF46689">
    <property type="entry name" value="Homeodomain-like"/>
    <property type="match status" value="1"/>
</dbReference>
<evidence type="ECO:0000313" key="5">
    <source>
        <dbReference type="Proteomes" id="UP000239471"/>
    </source>
</evidence>
<dbReference type="PANTHER" id="PTHR43479:SF11">
    <property type="entry name" value="ACREF_ENVCD OPERON REPRESSOR-RELATED"/>
    <property type="match status" value="1"/>
</dbReference>
<dbReference type="GO" id="GO:0003677">
    <property type="term" value="F:DNA binding"/>
    <property type="evidence" value="ECO:0007669"/>
    <property type="project" value="UniProtKB-UniRule"/>
</dbReference>
<evidence type="ECO:0000256" key="2">
    <source>
        <dbReference type="PROSITE-ProRule" id="PRU00335"/>
    </source>
</evidence>
<feature type="domain" description="HTH tetR-type" evidence="3">
    <location>
        <begin position="16"/>
        <end position="76"/>
    </location>
</feature>
<dbReference type="PANTHER" id="PTHR43479">
    <property type="entry name" value="ACREF/ENVCD OPERON REPRESSOR-RELATED"/>
    <property type="match status" value="1"/>
</dbReference>
<dbReference type="Pfam" id="PF00440">
    <property type="entry name" value="TetR_N"/>
    <property type="match status" value="1"/>
</dbReference>
<keyword evidence="5" id="KW-1185">Reference proteome</keyword>
<sequence length="203" mass="23677">MLKEKIVFSKIGENKKRKERELYSAAYELFTTKGANNTAIDEIVKKAGVAKGTFYLYFKDKYDIIDKLVLLKSRQVIEEAVAETRKLGLENFEDKTIFFINYVINYFKENKLMLKLINKDFSCGLFKRARLNPDENKEIDEVVRFFIEGLIERGMEELEAELTLFMIFELVGNVCYSSIILKQPVEIDIIKPVLFNKILAMIN</sequence>
<evidence type="ECO:0000313" key="4">
    <source>
        <dbReference type="EMBL" id="PRR82790.1"/>
    </source>
</evidence>
<name>A0A2T0BFX3_9CLOT</name>
<dbReference type="AlphaFoldDB" id="A0A2T0BFX3"/>
<dbReference type="Gene3D" id="1.10.357.10">
    <property type="entry name" value="Tetracycline Repressor, domain 2"/>
    <property type="match status" value="1"/>
</dbReference>
<proteinExistence type="predicted"/>
<dbReference type="OrthoDB" id="9812484at2"/>
<evidence type="ECO:0000259" key="3">
    <source>
        <dbReference type="PROSITE" id="PS50977"/>
    </source>
</evidence>
<dbReference type="Proteomes" id="UP000239471">
    <property type="component" value="Unassembled WGS sequence"/>
</dbReference>
<accession>A0A2T0BFX3</accession>
<protein>
    <submittedName>
        <fullName evidence="4">Fatty acid metabolism regulator protein</fullName>
    </submittedName>
</protein>
<comment type="caution">
    <text evidence="4">The sequence shown here is derived from an EMBL/GenBank/DDBJ whole genome shotgun (WGS) entry which is preliminary data.</text>
</comment>
<dbReference type="PRINTS" id="PR00455">
    <property type="entry name" value="HTHTETR"/>
</dbReference>
<feature type="DNA-binding region" description="H-T-H motif" evidence="2">
    <location>
        <begin position="39"/>
        <end position="58"/>
    </location>
</feature>
<reference evidence="4 5" key="1">
    <citation type="submission" date="2018-03" db="EMBL/GenBank/DDBJ databases">
        <title>Genome sequence of Clostridium vincentii DSM 10228.</title>
        <authorList>
            <person name="Poehlein A."/>
            <person name="Daniel R."/>
        </authorList>
    </citation>
    <scope>NUCLEOTIDE SEQUENCE [LARGE SCALE GENOMIC DNA]</scope>
    <source>
        <strain evidence="4 5">DSM 10228</strain>
    </source>
</reference>
<dbReference type="InterPro" id="IPR001647">
    <property type="entry name" value="HTH_TetR"/>
</dbReference>
<dbReference type="RefSeq" id="WP_106059420.1">
    <property type="nucleotide sequence ID" value="NZ_PVXQ01000012.1"/>
</dbReference>
<dbReference type="EMBL" id="PVXQ01000012">
    <property type="protein sequence ID" value="PRR82790.1"/>
    <property type="molecule type" value="Genomic_DNA"/>
</dbReference>
<dbReference type="InterPro" id="IPR009057">
    <property type="entry name" value="Homeodomain-like_sf"/>
</dbReference>
<gene>
    <name evidence="4" type="primary">fadR</name>
    <name evidence="4" type="ORF">CLVI_14270</name>
</gene>
<organism evidence="4 5">
    <name type="scientific">Clostridium vincentii</name>
    <dbReference type="NCBI Taxonomy" id="52704"/>
    <lineage>
        <taxon>Bacteria</taxon>
        <taxon>Bacillati</taxon>
        <taxon>Bacillota</taxon>
        <taxon>Clostridia</taxon>
        <taxon>Eubacteriales</taxon>
        <taxon>Clostridiaceae</taxon>
        <taxon>Clostridium</taxon>
    </lineage>
</organism>
<dbReference type="InterPro" id="IPR050624">
    <property type="entry name" value="HTH-type_Tx_Regulator"/>
</dbReference>